<protein>
    <submittedName>
        <fullName evidence="2">Uncharacterized protein</fullName>
    </submittedName>
</protein>
<organism evidence="2 3">
    <name type="scientific">Candidatus Falkowbacteria bacterium CG10_big_fil_rev_8_21_14_0_10_37_14</name>
    <dbReference type="NCBI Taxonomy" id="1974561"/>
    <lineage>
        <taxon>Bacteria</taxon>
        <taxon>Candidatus Falkowiibacteriota</taxon>
    </lineage>
</organism>
<keyword evidence="1" id="KW-1133">Transmembrane helix</keyword>
<sequence>MKHLGLTLIEVLLYIAIIGICLFSVVGFATNIGKINQRSTLQSEVQYALRFAESQIALKVRNAYSINWDNSVLNSDFGILKLNAPLNTISTVFLYNRADNRLLRQIVSGPTVYITPLDVHLDYFRISKLNDVTAVIDLSVSAGSPDLGPYRYYQSSSTLIVAVRRVCGSGYKGICP</sequence>
<feature type="transmembrane region" description="Helical" evidence="1">
    <location>
        <begin position="12"/>
        <end position="32"/>
    </location>
</feature>
<comment type="caution">
    <text evidence="2">The sequence shown here is derived from an EMBL/GenBank/DDBJ whole genome shotgun (WGS) entry which is preliminary data.</text>
</comment>
<evidence type="ECO:0000256" key="1">
    <source>
        <dbReference type="SAM" id="Phobius"/>
    </source>
</evidence>
<keyword evidence="1" id="KW-0472">Membrane</keyword>
<reference evidence="3" key="1">
    <citation type="submission" date="2017-09" db="EMBL/GenBank/DDBJ databases">
        <title>Depth-based differentiation of microbial function through sediment-hosted aquifers and enrichment of novel symbionts in the deep terrestrial subsurface.</title>
        <authorList>
            <person name="Probst A.J."/>
            <person name="Ladd B."/>
            <person name="Jarett J.K."/>
            <person name="Geller-Mcgrath D.E."/>
            <person name="Sieber C.M.K."/>
            <person name="Emerson J.B."/>
            <person name="Anantharaman K."/>
            <person name="Thomas B.C."/>
            <person name="Malmstrom R."/>
            <person name="Stieglmeier M."/>
            <person name="Klingl A."/>
            <person name="Woyke T."/>
            <person name="Ryan C.M."/>
            <person name="Banfield J.F."/>
        </authorList>
    </citation>
    <scope>NUCLEOTIDE SEQUENCE [LARGE SCALE GENOMIC DNA]</scope>
</reference>
<proteinExistence type="predicted"/>
<dbReference type="Proteomes" id="UP000228533">
    <property type="component" value="Unassembled WGS sequence"/>
</dbReference>
<name>A0A2M6WSV5_9BACT</name>
<keyword evidence="1" id="KW-0812">Transmembrane</keyword>
<evidence type="ECO:0000313" key="2">
    <source>
        <dbReference type="EMBL" id="PIT95889.1"/>
    </source>
</evidence>
<evidence type="ECO:0000313" key="3">
    <source>
        <dbReference type="Proteomes" id="UP000228533"/>
    </source>
</evidence>
<dbReference type="EMBL" id="PFAM01000021">
    <property type="protein sequence ID" value="PIT95889.1"/>
    <property type="molecule type" value="Genomic_DNA"/>
</dbReference>
<accession>A0A2M6WSV5</accession>
<dbReference type="AlphaFoldDB" id="A0A2M6WSV5"/>
<gene>
    <name evidence="2" type="ORF">COT94_03520</name>
</gene>